<evidence type="ECO:0000313" key="2">
    <source>
        <dbReference type="Proteomes" id="UP000287166"/>
    </source>
</evidence>
<proteinExistence type="predicted"/>
<dbReference type="AlphaFoldDB" id="A0A401H1A5"/>
<dbReference type="GeneID" id="38785128"/>
<comment type="caution">
    <text evidence="1">The sequence shown here is derived from an EMBL/GenBank/DDBJ whole genome shotgun (WGS) entry which is preliminary data.</text>
</comment>
<gene>
    <name evidence="1" type="ORF">SCP_1300250</name>
</gene>
<dbReference type="RefSeq" id="XP_027619124.1">
    <property type="nucleotide sequence ID" value="XM_027763323.1"/>
</dbReference>
<organism evidence="1 2">
    <name type="scientific">Sparassis crispa</name>
    <dbReference type="NCBI Taxonomy" id="139825"/>
    <lineage>
        <taxon>Eukaryota</taxon>
        <taxon>Fungi</taxon>
        <taxon>Dikarya</taxon>
        <taxon>Basidiomycota</taxon>
        <taxon>Agaricomycotina</taxon>
        <taxon>Agaricomycetes</taxon>
        <taxon>Polyporales</taxon>
        <taxon>Sparassidaceae</taxon>
        <taxon>Sparassis</taxon>
    </lineage>
</organism>
<dbReference type="EMBL" id="BFAD01000013">
    <property type="protein sequence ID" value="GBE88211.1"/>
    <property type="molecule type" value="Genomic_DNA"/>
</dbReference>
<protein>
    <submittedName>
        <fullName evidence="1">Uncharacterized protein</fullName>
    </submittedName>
</protein>
<keyword evidence="2" id="KW-1185">Reference proteome</keyword>
<reference evidence="1 2" key="1">
    <citation type="journal article" date="2018" name="Sci. Rep.">
        <title>Genome sequence of the cauliflower mushroom Sparassis crispa (Hanabiratake) and its association with beneficial usage.</title>
        <authorList>
            <person name="Kiyama R."/>
            <person name="Furutani Y."/>
            <person name="Kawaguchi K."/>
            <person name="Nakanishi T."/>
        </authorList>
    </citation>
    <scope>NUCLEOTIDE SEQUENCE [LARGE SCALE GENOMIC DNA]</scope>
</reference>
<sequence length="89" mass="9767">MLTTSAVHQPSLYKKSQCGLKTDEDAMYEGHRLAAQGATRKLHMMTDVSMQTHRRHQLKFGFSGGVVATRGHVEGVFHLLSSTLADGVL</sequence>
<dbReference type="Proteomes" id="UP000287166">
    <property type="component" value="Unassembled WGS sequence"/>
</dbReference>
<dbReference type="InParanoid" id="A0A401H1A5"/>
<name>A0A401H1A5_9APHY</name>
<evidence type="ECO:0000313" key="1">
    <source>
        <dbReference type="EMBL" id="GBE88211.1"/>
    </source>
</evidence>
<accession>A0A401H1A5</accession>